<dbReference type="PROSITE" id="PS51384">
    <property type="entry name" value="FAD_FR"/>
    <property type="match status" value="1"/>
</dbReference>
<evidence type="ECO:0000313" key="3">
    <source>
        <dbReference type="Proteomes" id="UP000708576"/>
    </source>
</evidence>
<gene>
    <name evidence="2" type="ORF">KEM10_06755</name>
</gene>
<dbReference type="SUPFAM" id="SSF63380">
    <property type="entry name" value="Riboflavin synthase domain-like"/>
    <property type="match status" value="1"/>
</dbReference>
<organism evidence="2 3">
    <name type="scientific">Carboxylicivirga linearis</name>
    <dbReference type="NCBI Taxonomy" id="1628157"/>
    <lineage>
        <taxon>Bacteria</taxon>
        <taxon>Pseudomonadati</taxon>
        <taxon>Bacteroidota</taxon>
        <taxon>Bacteroidia</taxon>
        <taxon>Marinilabiliales</taxon>
        <taxon>Marinilabiliaceae</taxon>
        <taxon>Carboxylicivirga</taxon>
    </lineage>
</organism>
<name>A0ABS5JUE0_9BACT</name>
<feature type="domain" description="FAD-binding FR-type" evidence="1">
    <location>
        <begin position="7"/>
        <end position="102"/>
    </location>
</feature>
<dbReference type="Pfam" id="PF00970">
    <property type="entry name" value="FAD_binding_6"/>
    <property type="match status" value="1"/>
</dbReference>
<dbReference type="Gene3D" id="2.40.30.10">
    <property type="entry name" value="Translation factors"/>
    <property type="match status" value="1"/>
</dbReference>
<dbReference type="Gene3D" id="3.40.50.80">
    <property type="entry name" value="Nucleotide-binding domain of ferredoxin-NADP reductase (FNR) module"/>
    <property type="match status" value="1"/>
</dbReference>
<reference evidence="2 3" key="1">
    <citation type="journal article" date="2015" name="Int. J. Syst. Evol. Microbiol.">
        <title>Carboxylicivirga linearis sp. nov., isolated from a sea cucumber culture pond.</title>
        <authorList>
            <person name="Wang F.Q."/>
            <person name="Zhou Y.X."/>
            <person name="Lin X.Z."/>
            <person name="Chen G.J."/>
            <person name="Du Z.J."/>
        </authorList>
    </citation>
    <scope>NUCLEOTIDE SEQUENCE [LARGE SCALE GENOMIC DNA]</scope>
    <source>
        <strain evidence="2 3">FB218</strain>
    </source>
</reference>
<dbReference type="Pfam" id="PF00175">
    <property type="entry name" value="NAD_binding_1"/>
    <property type="match status" value="1"/>
</dbReference>
<keyword evidence="3" id="KW-1185">Reference proteome</keyword>
<dbReference type="InterPro" id="IPR039261">
    <property type="entry name" value="FNR_nucleotide-bd"/>
</dbReference>
<dbReference type="PANTHER" id="PTHR47354:SF5">
    <property type="entry name" value="PROTEIN RFBI"/>
    <property type="match status" value="1"/>
</dbReference>
<dbReference type="EMBL" id="JAGUCO010000003">
    <property type="protein sequence ID" value="MBS2097976.1"/>
    <property type="molecule type" value="Genomic_DNA"/>
</dbReference>
<accession>A0ABS5JUE0</accession>
<dbReference type="InterPro" id="IPR001433">
    <property type="entry name" value="OxRdtase_FAD/NAD-bd"/>
</dbReference>
<comment type="caution">
    <text evidence="2">The sequence shown here is derived from an EMBL/GenBank/DDBJ whole genome shotgun (WGS) entry which is preliminary data.</text>
</comment>
<dbReference type="InterPro" id="IPR017927">
    <property type="entry name" value="FAD-bd_FR_type"/>
</dbReference>
<dbReference type="InterPro" id="IPR017938">
    <property type="entry name" value="Riboflavin_synthase-like_b-brl"/>
</dbReference>
<proteinExistence type="predicted"/>
<evidence type="ECO:0000313" key="2">
    <source>
        <dbReference type="EMBL" id="MBS2097976.1"/>
    </source>
</evidence>
<dbReference type="InterPro" id="IPR008333">
    <property type="entry name" value="Cbr1-like_FAD-bd_dom"/>
</dbReference>
<sequence>MNSRKRKILHQVSVIDNLLLKEGVYYLKIDKKFDFQPGQVIAVALAPDNEPRLYSIASGLDEDYLGILFDINPQGQLTPSLAELKTGDHLFISEPFGKFLCEHKPAMWIATGTGIAPFLSLARSNKADEVTLIHGSRTLDSFYYQETFISLLGENYKRFCTSEEQEGVYNGRLTTYLKNQKQLPTNYKYYLCGNSQMIIDVREILIEKGIPFDHIIAEIYF</sequence>
<protein>
    <submittedName>
        <fullName evidence="2">Oxidoreductase</fullName>
    </submittedName>
</protein>
<dbReference type="PANTHER" id="PTHR47354">
    <property type="entry name" value="NADH OXIDOREDUCTASE HCR"/>
    <property type="match status" value="1"/>
</dbReference>
<evidence type="ECO:0000259" key="1">
    <source>
        <dbReference type="PROSITE" id="PS51384"/>
    </source>
</evidence>
<dbReference type="InterPro" id="IPR050415">
    <property type="entry name" value="MRET"/>
</dbReference>
<dbReference type="Proteomes" id="UP000708576">
    <property type="component" value="Unassembled WGS sequence"/>
</dbReference>
<dbReference type="SUPFAM" id="SSF52343">
    <property type="entry name" value="Ferredoxin reductase-like, C-terminal NADP-linked domain"/>
    <property type="match status" value="1"/>
</dbReference>
<dbReference type="RefSeq" id="WP_212215143.1">
    <property type="nucleotide sequence ID" value="NZ_JAGUCO010000003.1"/>
</dbReference>